<evidence type="ECO:0000256" key="1">
    <source>
        <dbReference type="SAM" id="MobiDB-lite"/>
    </source>
</evidence>
<feature type="domain" description="Cysteinyl-tRNA ligase anticodon binding" evidence="3">
    <location>
        <begin position="184"/>
        <end position="234"/>
    </location>
</feature>
<proteinExistence type="predicted"/>
<dbReference type="Pfam" id="PF23493">
    <property type="entry name" value="CysS_C"/>
    <property type="match status" value="1"/>
</dbReference>
<keyword evidence="2" id="KW-0812">Transmembrane</keyword>
<protein>
    <submittedName>
        <fullName evidence="5">Uncharacterized protein</fullName>
    </submittedName>
</protein>
<keyword evidence="2" id="KW-1133">Transmembrane helix</keyword>
<reference evidence="6" key="1">
    <citation type="journal article" date="2019" name="Int. J. Syst. Evol. Microbiol.">
        <title>The Global Catalogue of Microorganisms (GCM) 10K type strain sequencing project: providing services to taxonomists for standard genome sequencing and annotation.</title>
        <authorList>
            <consortium name="The Broad Institute Genomics Platform"/>
            <consortium name="The Broad Institute Genome Sequencing Center for Infectious Disease"/>
            <person name="Wu L."/>
            <person name="Ma J."/>
        </authorList>
    </citation>
    <scope>NUCLEOTIDE SEQUENCE [LARGE SCALE GENOMIC DNA]</scope>
    <source>
        <strain evidence="6">JCM 3053</strain>
    </source>
</reference>
<evidence type="ECO:0000259" key="4">
    <source>
        <dbReference type="Pfam" id="PF23494"/>
    </source>
</evidence>
<name>A0ABP5QHB4_9ACTN</name>
<feature type="region of interest" description="Disordered" evidence="1">
    <location>
        <begin position="236"/>
        <end position="255"/>
    </location>
</feature>
<feature type="transmembrane region" description="Helical" evidence="2">
    <location>
        <begin position="27"/>
        <end position="53"/>
    </location>
</feature>
<evidence type="ECO:0000313" key="5">
    <source>
        <dbReference type="EMBL" id="GAA2234873.1"/>
    </source>
</evidence>
<dbReference type="Pfam" id="PF23494">
    <property type="entry name" value="bPH_10"/>
    <property type="match status" value="1"/>
</dbReference>
<comment type="caution">
    <text evidence="5">The sequence shown here is derived from an EMBL/GenBank/DDBJ whole genome shotgun (WGS) entry which is preliminary data.</text>
</comment>
<feature type="transmembrane region" description="Helical" evidence="2">
    <location>
        <begin position="73"/>
        <end position="95"/>
    </location>
</feature>
<gene>
    <name evidence="5" type="ORF">GCM10010104_31920</name>
</gene>
<keyword evidence="2" id="KW-0472">Membrane</keyword>
<evidence type="ECO:0000313" key="6">
    <source>
        <dbReference type="Proteomes" id="UP001501474"/>
    </source>
</evidence>
<organism evidence="5 6">
    <name type="scientific">Streptomyces indiaensis</name>
    <dbReference type="NCBI Taxonomy" id="284033"/>
    <lineage>
        <taxon>Bacteria</taxon>
        <taxon>Bacillati</taxon>
        <taxon>Actinomycetota</taxon>
        <taxon>Actinomycetes</taxon>
        <taxon>Kitasatosporales</taxon>
        <taxon>Streptomycetaceae</taxon>
        <taxon>Streptomyces</taxon>
    </lineage>
</organism>
<evidence type="ECO:0000259" key="3">
    <source>
        <dbReference type="Pfam" id="PF23493"/>
    </source>
</evidence>
<dbReference type="Proteomes" id="UP001501474">
    <property type="component" value="Unassembled WGS sequence"/>
</dbReference>
<dbReference type="EMBL" id="BAAART010000063">
    <property type="protein sequence ID" value="GAA2234873.1"/>
    <property type="molecule type" value="Genomic_DNA"/>
</dbReference>
<dbReference type="InterPro" id="IPR056411">
    <property type="entry name" value="CysS_C"/>
</dbReference>
<keyword evidence="6" id="KW-1185">Reference proteome</keyword>
<sequence length="255" mass="27302">MEEARNVPMRKSPRAQAGGATELAESAWAVVLFCVACGAAAGALLPLLARLLLALPWAPLEGPAELLTSVPEPALTLGTIALGALGGLLLGFWAVHESLSVRVADTHVTLAVRDSSQEFTREEVCACFRDGRQLVLLGPGGLELAREQCGLDWRRLADALTAHGYSWEEQDPHRAEFRRWVPGTPGLPAGADALLRARARTREDEHGAEARELRGELLRLGVVVRDEDKRQYVRVVPGGGSGWPGTARPSGDGDV</sequence>
<feature type="domain" description="YqeB PH" evidence="4">
    <location>
        <begin position="27"/>
        <end position="168"/>
    </location>
</feature>
<evidence type="ECO:0000256" key="2">
    <source>
        <dbReference type="SAM" id="Phobius"/>
    </source>
</evidence>
<accession>A0ABP5QHB4</accession>
<dbReference type="InterPro" id="IPR057798">
    <property type="entry name" value="PH_YqeB"/>
</dbReference>